<proteinExistence type="inferred from homology"/>
<evidence type="ECO:0000256" key="1">
    <source>
        <dbReference type="ARBA" id="ARBA00008791"/>
    </source>
</evidence>
<keyword evidence="5" id="KW-1185">Reference proteome</keyword>
<organism evidence="4 5">
    <name type="scientific">Rubrivivax albus</name>
    <dbReference type="NCBI Taxonomy" id="2499835"/>
    <lineage>
        <taxon>Bacteria</taxon>
        <taxon>Pseudomonadati</taxon>
        <taxon>Pseudomonadota</taxon>
        <taxon>Betaproteobacteria</taxon>
        <taxon>Burkholderiales</taxon>
        <taxon>Sphaerotilaceae</taxon>
        <taxon>Rubrivivax</taxon>
    </lineage>
</organism>
<dbReference type="PRINTS" id="PR01438">
    <property type="entry name" value="UNVRSLSTRESS"/>
</dbReference>
<dbReference type="InterPro" id="IPR014729">
    <property type="entry name" value="Rossmann-like_a/b/a_fold"/>
</dbReference>
<dbReference type="SUPFAM" id="SSF52402">
    <property type="entry name" value="Adenine nucleotide alpha hydrolases-like"/>
    <property type="match status" value="1"/>
</dbReference>
<dbReference type="EMBL" id="SACT01000003">
    <property type="protein sequence ID" value="RVT51485.1"/>
    <property type="molecule type" value="Genomic_DNA"/>
</dbReference>
<dbReference type="PANTHER" id="PTHR46268">
    <property type="entry name" value="STRESS RESPONSE PROTEIN NHAX"/>
    <property type="match status" value="1"/>
</dbReference>
<evidence type="ECO:0000313" key="4">
    <source>
        <dbReference type="EMBL" id="RVT51485.1"/>
    </source>
</evidence>
<dbReference type="AlphaFoldDB" id="A0A437JVR2"/>
<dbReference type="CDD" id="cd00293">
    <property type="entry name" value="USP-like"/>
    <property type="match status" value="1"/>
</dbReference>
<evidence type="ECO:0000313" key="5">
    <source>
        <dbReference type="Proteomes" id="UP000288178"/>
    </source>
</evidence>
<feature type="domain" description="UspA" evidence="3">
    <location>
        <begin position="59"/>
        <end position="203"/>
    </location>
</feature>
<dbReference type="Pfam" id="PF00582">
    <property type="entry name" value="Usp"/>
    <property type="match status" value="1"/>
</dbReference>
<reference evidence="4 5" key="1">
    <citation type="submission" date="2019-01" db="EMBL/GenBank/DDBJ databases">
        <authorList>
            <person name="Chen W.-M."/>
        </authorList>
    </citation>
    <scope>NUCLEOTIDE SEQUENCE [LARGE SCALE GENOMIC DNA]</scope>
    <source>
        <strain evidence="4 5">ICH-3</strain>
    </source>
</reference>
<dbReference type="Proteomes" id="UP000288178">
    <property type="component" value="Unassembled WGS sequence"/>
</dbReference>
<comment type="caution">
    <text evidence="4">The sequence shown here is derived from an EMBL/GenBank/DDBJ whole genome shotgun (WGS) entry which is preliminary data.</text>
</comment>
<comment type="similarity">
    <text evidence="1">Belongs to the universal stress protein A family.</text>
</comment>
<gene>
    <name evidence="4" type="ORF">ENE75_11720</name>
</gene>
<dbReference type="Gene3D" id="3.40.50.620">
    <property type="entry name" value="HUPs"/>
    <property type="match status" value="1"/>
</dbReference>
<dbReference type="InterPro" id="IPR006015">
    <property type="entry name" value="Universal_stress_UspA"/>
</dbReference>
<dbReference type="PANTHER" id="PTHR46268:SF15">
    <property type="entry name" value="UNIVERSAL STRESS PROTEIN HP_0031"/>
    <property type="match status" value="1"/>
</dbReference>
<feature type="region of interest" description="Disordered" evidence="2">
    <location>
        <begin position="20"/>
        <end position="44"/>
    </location>
</feature>
<accession>A0A437JVR2</accession>
<sequence>MPAARRCGTGWRWWTRPCAEDRRRGPAGHPEGQRKRARVHSSSSILRLEPSMTTAPATYPRLLALVDDSPLGHATAEEAVRLARALGSELLFLAAIPPAPPMMAEVDVAMFDPTADHERLGREQAGRAFASAQGLAQAAGVPSRTLVTVGADPAEAANHAANEHDCAMIIVGSHGRGALARLVLGSVMAHLTKIADRPVLVVKLHGDASAAAPAAAT</sequence>
<dbReference type="InterPro" id="IPR006016">
    <property type="entry name" value="UspA"/>
</dbReference>
<name>A0A437JVR2_9BURK</name>
<evidence type="ECO:0000259" key="3">
    <source>
        <dbReference type="Pfam" id="PF00582"/>
    </source>
</evidence>
<evidence type="ECO:0000256" key="2">
    <source>
        <dbReference type="SAM" id="MobiDB-lite"/>
    </source>
</evidence>
<protein>
    <submittedName>
        <fullName evidence="4">Universal stress protein</fullName>
    </submittedName>
</protein>